<name>A0A6I5ZMA3_9FIRM</name>
<gene>
    <name evidence="1" type="ORF">MGLY_03280</name>
</gene>
<reference evidence="1 2" key="1">
    <citation type="submission" date="2019-11" db="EMBL/GenBank/DDBJ databases">
        <title>Genome sequence of Moorella glycerini DSM11254.</title>
        <authorList>
            <person name="Poehlein A."/>
            <person name="Boeer T."/>
            <person name="Daniel R."/>
        </authorList>
    </citation>
    <scope>NUCLEOTIDE SEQUENCE [LARGE SCALE GENOMIC DNA]</scope>
    <source>
        <strain evidence="1 2">DSM 11254</strain>
    </source>
</reference>
<dbReference type="AlphaFoldDB" id="A0A6I5ZMA3"/>
<keyword evidence="2" id="KW-1185">Reference proteome</keyword>
<dbReference type="EMBL" id="CP046244">
    <property type="protein sequence ID" value="QGP91004.1"/>
    <property type="molecule type" value="Genomic_DNA"/>
</dbReference>
<organism evidence="1 2">
    <name type="scientific">Neomoorella glycerini</name>
    <dbReference type="NCBI Taxonomy" id="55779"/>
    <lineage>
        <taxon>Bacteria</taxon>
        <taxon>Bacillati</taxon>
        <taxon>Bacillota</taxon>
        <taxon>Clostridia</taxon>
        <taxon>Neomoorellales</taxon>
        <taxon>Neomoorellaceae</taxon>
        <taxon>Neomoorella</taxon>
    </lineage>
</organism>
<protein>
    <submittedName>
        <fullName evidence="1">Uncharacterized protein</fullName>
    </submittedName>
</protein>
<proteinExistence type="predicted"/>
<evidence type="ECO:0000313" key="2">
    <source>
        <dbReference type="Proteomes" id="UP000425916"/>
    </source>
</evidence>
<accession>A0A6I5ZMA3</accession>
<dbReference type="Proteomes" id="UP000425916">
    <property type="component" value="Chromosome"/>
</dbReference>
<evidence type="ECO:0000313" key="1">
    <source>
        <dbReference type="EMBL" id="QGP91004.1"/>
    </source>
</evidence>
<sequence length="77" mass="8880">MVNCSLLFKEAEVILKKKIADRLVVLERGIRVCKFRLYIREDLFVQVYRNDIYNTTDMASASATCCSRSSTCCFSGW</sequence>